<feature type="compositionally biased region" description="Basic residues" evidence="1">
    <location>
        <begin position="53"/>
        <end position="65"/>
    </location>
</feature>
<keyword evidence="3" id="KW-1185">Reference proteome</keyword>
<evidence type="ECO:0000313" key="2">
    <source>
        <dbReference type="EMBL" id="TCB89263.1"/>
    </source>
</evidence>
<comment type="caution">
    <text evidence="2">The sequence shown here is derived from an EMBL/GenBank/DDBJ whole genome shotgun (WGS) entry which is preliminary data.</text>
</comment>
<protein>
    <submittedName>
        <fullName evidence="2">Uncharacterized protein</fullName>
    </submittedName>
</protein>
<gene>
    <name evidence="2" type="ORF">E0H26_28160</name>
</gene>
<reference evidence="2 3" key="1">
    <citation type="submission" date="2019-02" db="EMBL/GenBank/DDBJ databases">
        <title>Jishengella sp. nov., isolated from a root of Zingiber montanum.</title>
        <authorList>
            <person name="Kuncharoen N."/>
            <person name="Kudo T."/>
            <person name="Masahiro Y."/>
            <person name="Ohkuma M."/>
            <person name="Tanasupawat S."/>
        </authorList>
    </citation>
    <scope>NUCLEOTIDE SEQUENCE [LARGE SCALE GENOMIC DNA]</scope>
    <source>
        <strain evidence="2 3">PLAI 1-1</strain>
    </source>
</reference>
<evidence type="ECO:0000256" key="1">
    <source>
        <dbReference type="SAM" id="MobiDB-lite"/>
    </source>
</evidence>
<dbReference type="EMBL" id="SJJR01000035">
    <property type="protein sequence ID" value="TCB89263.1"/>
    <property type="molecule type" value="Genomic_DNA"/>
</dbReference>
<sequence>MARWLVASAAMGRPVTDDEPYPHVCRHRIDATHTQSGREVYLQRSACAACAHEHHHRRRPARHSRPGAADGRLT</sequence>
<proteinExistence type="predicted"/>
<feature type="region of interest" description="Disordered" evidence="1">
    <location>
        <begin position="52"/>
        <end position="74"/>
    </location>
</feature>
<dbReference type="OrthoDB" id="3394954at2"/>
<evidence type="ECO:0000313" key="3">
    <source>
        <dbReference type="Proteomes" id="UP000292274"/>
    </source>
</evidence>
<dbReference type="Proteomes" id="UP000292274">
    <property type="component" value="Unassembled WGS sequence"/>
</dbReference>
<accession>A0A4R0G135</accession>
<organism evidence="2 3">
    <name type="scientific">Micromonospora zingiberis</name>
    <dbReference type="NCBI Taxonomy" id="2053011"/>
    <lineage>
        <taxon>Bacteria</taxon>
        <taxon>Bacillati</taxon>
        <taxon>Actinomycetota</taxon>
        <taxon>Actinomycetes</taxon>
        <taxon>Micromonosporales</taxon>
        <taxon>Micromonosporaceae</taxon>
        <taxon>Micromonospora</taxon>
    </lineage>
</organism>
<dbReference type="RefSeq" id="WP_131309387.1">
    <property type="nucleotide sequence ID" value="NZ_SJJR01000035.1"/>
</dbReference>
<name>A0A4R0G135_9ACTN</name>
<dbReference type="AlphaFoldDB" id="A0A4R0G135"/>